<dbReference type="STRING" id="2903.R1D3E9"/>
<accession>A0A0D3ICZ0</accession>
<reference evidence="2" key="1">
    <citation type="journal article" date="2013" name="Nature">
        <title>Pan genome of the phytoplankton Emiliania underpins its global distribution.</title>
        <authorList>
            <person name="Read B.A."/>
            <person name="Kegel J."/>
            <person name="Klute M.J."/>
            <person name="Kuo A."/>
            <person name="Lefebvre S.C."/>
            <person name="Maumus F."/>
            <person name="Mayer C."/>
            <person name="Miller J."/>
            <person name="Monier A."/>
            <person name="Salamov A."/>
            <person name="Young J."/>
            <person name="Aguilar M."/>
            <person name="Claverie J.M."/>
            <person name="Frickenhaus S."/>
            <person name="Gonzalez K."/>
            <person name="Herman E.K."/>
            <person name="Lin Y.C."/>
            <person name="Napier J."/>
            <person name="Ogata H."/>
            <person name="Sarno A.F."/>
            <person name="Shmutz J."/>
            <person name="Schroeder D."/>
            <person name="de Vargas C."/>
            <person name="Verret F."/>
            <person name="von Dassow P."/>
            <person name="Valentin K."/>
            <person name="Van de Peer Y."/>
            <person name="Wheeler G."/>
            <person name="Dacks J.B."/>
            <person name="Delwiche C.F."/>
            <person name="Dyhrman S.T."/>
            <person name="Glockner G."/>
            <person name="John U."/>
            <person name="Richards T."/>
            <person name="Worden A.Z."/>
            <person name="Zhang X."/>
            <person name="Grigoriev I.V."/>
            <person name="Allen A.E."/>
            <person name="Bidle K."/>
            <person name="Borodovsky M."/>
            <person name="Bowler C."/>
            <person name="Brownlee C."/>
            <person name="Cock J.M."/>
            <person name="Elias M."/>
            <person name="Gladyshev V.N."/>
            <person name="Groth M."/>
            <person name="Guda C."/>
            <person name="Hadaegh A."/>
            <person name="Iglesias-Rodriguez M.D."/>
            <person name="Jenkins J."/>
            <person name="Jones B.M."/>
            <person name="Lawson T."/>
            <person name="Leese F."/>
            <person name="Lindquist E."/>
            <person name="Lobanov A."/>
            <person name="Lomsadze A."/>
            <person name="Malik S.B."/>
            <person name="Marsh M.E."/>
            <person name="Mackinder L."/>
            <person name="Mock T."/>
            <person name="Mueller-Roeber B."/>
            <person name="Pagarete A."/>
            <person name="Parker M."/>
            <person name="Probert I."/>
            <person name="Quesneville H."/>
            <person name="Raines C."/>
            <person name="Rensing S.A."/>
            <person name="Riano-Pachon D.M."/>
            <person name="Richier S."/>
            <person name="Rokitta S."/>
            <person name="Shiraiwa Y."/>
            <person name="Soanes D.M."/>
            <person name="van der Giezen M."/>
            <person name="Wahlund T.M."/>
            <person name="Williams B."/>
            <person name="Wilson W."/>
            <person name="Wolfe G."/>
            <person name="Wurch L.L."/>
        </authorList>
    </citation>
    <scope>NUCLEOTIDE SEQUENCE</scope>
</reference>
<dbReference type="GO" id="GO:0005524">
    <property type="term" value="F:ATP binding"/>
    <property type="evidence" value="ECO:0007669"/>
    <property type="project" value="InterPro"/>
</dbReference>
<organism evidence="1 2">
    <name type="scientific">Emiliania huxleyi (strain CCMP1516)</name>
    <dbReference type="NCBI Taxonomy" id="280463"/>
    <lineage>
        <taxon>Eukaryota</taxon>
        <taxon>Haptista</taxon>
        <taxon>Haptophyta</taxon>
        <taxon>Prymnesiophyceae</taxon>
        <taxon>Isochrysidales</taxon>
        <taxon>Noelaerhabdaceae</taxon>
        <taxon>Emiliania</taxon>
    </lineage>
</organism>
<evidence type="ECO:0000313" key="1">
    <source>
        <dbReference type="EnsemblProtists" id="EOD09125"/>
    </source>
</evidence>
<evidence type="ECO:0000313" key="2">
    <source>
        <dbReference type="Proteomes" id="UP000013827"/>
    </source>
</evidence>
<sequence length="107" mass="10980">AALATAALAKALASIDSLVTHTSPAAVLHDAPQLTSALRSVIASKQWGNEELFAAKIAEACTIAMPADPTKFNPDNIRVAKILGSSVLGTTVVRGMCLPRSALGTIK</sequence>
<dbReference type="RefSeq" id="XP_005761554.1">
    <property type="nucleotide sequence ID" value="XM_005761497.1"/>
</dbReference>
<name>A0A0D3ICZ0_EMIH1</name>
<dbReference type="KEGG" id="ehx:EMIHUDRAFT_124902"/>
<dbReference type="PaxDb" id="2903-EOD09125"/>
<keyword evidence="2" id="KW-1185">Reference proteome</keyword>
<protein>
    <submittedName>
        <fullName evidence="1">Uncharacterized protein</fullName>
    </submittedName>
</protein>
<dbReference type="Pfam" id="PF00118">
    <property type="entry name" value="Cpn60_TCP1"/>
    <property type="match status" value="1"/>
</dbReference>
<dbReference type="EnsemblProtists" id="EOD09125">
    <property type="protein sequence ID" value="EOD09125"/>
    <property type="gene ID" value="EMIHUDRAFT_124902"/>
</dbReference>
<reference evidence="1" key="2">
    <citation type="submission" date="2024-10" db="UniProtKB">
        <authorList>
            <consortium name="EnsemblProtists"/>
        </authorList>
    </citation>
    <scope>IDENTIFICATION</scope>
</reference>
<proteinExistence type="predicted"/>
<dbReference type="Proteomes" id="UP000013827">
    <property type="component" value="Unassembled WGS sequence"/>
</dbReference>
<dbReference type="HOGENOM" id="CLU_2216852_0_0_1"/>
<dbReference type="eggNOG" id="KOG0362">
    <property type="taxonomic scope" value="Eukaryota"/>
</dbReference>
<dbReference type="AlphaFoldDB" id="A0A0D3ICZ0"/>
<dbReference type="GeneID" id="17255277"/>
<dbReference type="InterPro" id="IPR002423">
    <property type="entry name" value="Cpn60/GroEL/TCP-1"/>
</dbReference>
<dbReference type="SUPFAM" id="SSF54849">
    <property type="entry name" value="GroEL-intermediate domain like"/>
    <property type="match status" value="1"/>
</dbReference>
<dbReference type="InterPro" id="IPR027410">
    <property type="entry name" value="TCP-1-like_intermed_sf"/>
</dbReference>
<dbReference type="Gene3D" id="3.30.260.10">
    <property type="entry name" value="TCP-1-like chaperonin intermediate domain"/>
    <property type="match status" value="1"/>
</dbReference>